<accession>A0ABU9T6T5</accession>
<keyword evidence="2" id="KW-1185">Reference proteome</keyword>
<organism evidence="1 2">
    <name type="scientific">Ahrensia kielensis</name>
    <dbReference type="NCBI Taxonomy" id="76980"/>
    <lineage>
        <taxon>Bacteria</taxon>
        <taxon>Pseudomonadati</taxon>
        <taxon>Pseudomonadota</taxon>
        <taxon>Alphaproteobacteria</taxon>
        <taxon>Hyphomicrobiales</taxon>
        <taxon>Ahrensiaceae</taxon>
        <taxon>Ahrensia</taxon>
    </lineage>
</organism>
<comment type="caution">
    <text evidence="1">The sequence shown here is derived from an EMBL/GenBank/DDBJ whole genome shotgun (WGS) entry which is preliminary data.</text>
</comment>
<proteinExistence type="predicted"/>
<evidence type="ECO:0000313" key="2">
    <source>
        <dbReference type="Proteomes" id="UP001477870"/>
    </source>
</evidence>
<sequence>MTTQINRNKNTVSDILEQGALPEAPLFMPLQDLERQRSVLPRFNWFGFIGRKTANG</sequence>
<reference evidence="1 2" key="1">
    <citation type="submission" date="2024-03" db="EMBL/GenBank/DDBJ databases">
        <title>Community enrichment and isolation of bacterial strains for fucoidan degradation.</title>
        <authorList>
            <person name="Sichert A."/>
        </authorList>
    </citation>
    <scope>NUCLEOTIDE SEQUENCE [LARGE SCALE GENOMIC DNA]</scope>
    <source>
        <strain evidence="1 2">AS62</strain>
    </source>
</reference>
<protein>
    <submittedName>
        <fullName evidence="1">Uncharacterized protein</fullName>
    </submittedName>
</protein>
<evidence type="ECO:0000313" key="1">
    <source>
        <dbReference type="EMBL" id="MEM5501479.1"/>
    </source>
</evidence>
<gene>
    <name evidence="1" type="ORF">WNY59_07745</name>
</gene>
<dbReference type="Proteomes" id="UP001477870">
    <property type="component" value="Unassembled WGS sequence"/>
</dbReference>
<dbReference type="RefSeq" id="WP_018687959.1">
    <property type="nucleotide sequence ID" value="NZ_JBBMQO010000003.1"/>
</dbReference>
<name>A0ABU9T6T5_9HYPH</name>
<dbReference type="EMBL" id="JBBMQO010000003">
    <property type="protein sequence ID" value="MEM5501479.1"/>
    <property type="molecule type" value="Genomic_DNA"/>
</dbReference>